<dbReference type="SMART" id="SM00966">
    <property type="entry name" value="SpoVT_AbrB"/>
    <property type="match status" value="1"/>
</dbReference>
<comment type="caution">
    <text evidence="3">The sequence shown here is derived from an EMBL/GenBank/DDBJ whole genome shotgun (WGS) entry which is preliminary data.</text>
</comment>
<dbReference type="EMBL" id="LGSZ01000019">
    <property type="protein sequence ID" value="KPH82500.1"/>
    <property type="molecule type" value="Genomic_DNA"/>
</dbReference>
<dbReference type="OrthoDB" id="9795766at2"/>
<dbReference type="Proteomes" id="UP000037822">
    <property type="component" value="Unassembled WGS sequence"/>
</dbReference>
<dbReference type="Gene3D" id="2.10.260.10">
    <property type="match status" value="1"/>
</dbReference>
<dbReference type="GO" id="GO:0003677">
    <property type="term" value="F:DNA binding"/>
    <property type="evidence" value="ECO:0007669"/>
    <property type="project" value="UniProtKB-UniRule"/>
</dbReference>
<reference evidence="3 4" key="1">
    <citation type="submission" date="2015-07" db="EMBL/GenBank/DDBJ databases">
        <title>Whole genome sequencing of Bosea vaviloviae isolated from cave pool.</title>
        <authorList>
            <person name="Tan N.E.H."/>
            <person name="Lee Y.P."/>
            <person name="Gan H.M."/>
            <person name="Barton H."/>
            <person name="Savka M.A."/>
        </authorList>
    </citation>
    <scope>NUCLEOTIDE SEQUENCE [LARGE SCALE GENOMIC DNA]</scope>
    <source>
        <strain evidence="3 4">SD260</strain>
    </source>
</reference>
<keyword evidence="4" id="KW-1185">Reference proteome</keyword>
<dbReference type="RefSeq" id="WP_082364957.1">
    <property type="nucleotide sequence ID" value="NZ_LGSZ01000019.1"/>
</dbReference>
<name>A0A0N0MCQ7_9HYPH</name>
<dbReference type="PROSITE" id="PS51740">
    <property type="entry name" value="SPOVT_ABRB"/>
    <property type="match status" value="1"/>
</dbReference>
<dbReference type="InterPro" id="IPR039052">
    <property type="entry name" value="Antitox_PemI-like"/>
</dbReference>
<dbReference type="PANTHER" id="PTHR40516">
    <property type="entry name" value="ANTITOXIN CHPS-RELATED"/>
    <property type="match status" value="1"/>
</dbReference>
<dbReference type="PANTHER" id="PTHR40516:SF1">
    <property type="entry name" value="ANTITOXIN CHPS-RELATED"/>
    <property type="match status" value="1"/>
</dbReference>
<feature type="domain" description="SpoVT-AbrB" evidence="2">
    <location>
        <begin position="3"/>
        <end position="48"/>
    </location>
</feature>
<evidence type="ECO:0000313" key="3">
    <source>
        <dbReference type="EMBL" id="KPH82500.1"/>
    </source>
</evidence>
<dbReference type="AlphaFoldDB" id="A0A0N0MCQ7"/>
<dbReference type="InterPro" id="IPR007159">
    <property type="entry name" value="SpoVT-AbrB_dom"/>
</dbReference>
<dbReference type="SUPFAM" id="SSF89447">
    <property type="entry name" value="AbrB/MazE/MraZ-like"/>
    <property type="match status" value="1"/>
</dbReference>
<dbReference type="GO" id="GO:0097351">
    <property type="term" value="F:toxin sequestering activity"/>
    <property type="evidence" value="ECO:0007669"/>
    <property type="project" value="InterPro"/>
</dbReference>
<organism evidence="3 4">
    <name type="scientific">Bosea vaviloviae</name>
    <dbReference type="NCBI Taxonomy" id="1526658"/>
    <lineage>
        <taxon>Bacteria</taxon>
        <taxon>Pseudomonadati</taxon>
        <taxon>Pseudomonadota</taxon>
        <taxon>Alphaproteobacteria</taxon>
        <taxon>Hyphomicrobiales</taxon>
        <taxon>Boseaceae</taxon>
        <taxon>Bosea</taxon>
    </lineage>
</organism>
<dbReference type="InterPro" id="IPR037914">
    <property type="entry name" value="SpoVT-AbrB_sf"/>
</dbReference>
<accession>A0A0N0MCQ7</accession>
<evidence type="ECO:0000313" key="4">
    <source>
        <dbReference type="Proteomes" id="UP000037822"/>
    </source>
</evidence>
<proteinExistence type="predicted"/>
<sequence length="80" mass="8470">MNARFSKWGNSLAIRIPAAFAQEISVGEGAIADISVENGCIVIKPMSEPHYDLADLLAGISESNLHGEIESHSAVGNEYG</sequence>
<evidence type="ECO:0000259" key="2">
    <source>
        <dbReference type="PROSITE" id="PS51740"/>
    </source>
</evidence>
<evidence type="ECO:0000256" key="1">
    <source>
        <dbReference type="PROSITE-ProRule" id="PRU01076"/>
    </source>
</evidence>
<keyword evidence="1" id="KW-0238">DNA-binding</keyword>
<gene>
    <name evidence="3" type="ORF">AE618_03170</name>
</gene>
<dbReference type="Pfam" id="PF04014">
    <property type="entry name" value="MazE_antitoxin"/>
    <property type="match status" value="1"/>
</dbReference>
<protein>
    <recommendedName>
        <fullName evidence="2">SpoVT-AbrB domain-containing protein</fullName>
    </recommendedName>
</protein>